<dbReference type="InterPro" id="IPR036390">
    <property type="entry name" value="WH_DNA-bd_sf"/>
</dbReference>
<dbReference type="PANTHER" id="PTHR46577">
    <property type="entry name" value="HTH-TYPE TRANSCRIPTIONAL REGULATORY PROTEIN GABR"/>
    <property type="match status" value="1"/>
</dbReference>
<dbReference type="SUPFAM" id="SSF53383">
    <property type="entry name" value="PLP-dependent transferases"/>
    <property type="match status" value="1"/>
</dbReference>
<dbReference type="InterPro" id="IPR004839">
    <property type="entry name" value="Aminotransferase_I/II_large"/>
</dbReference>
<dbReference type="GO" id="GO:0003677">
    <property type="term" value="F:DNA binding"/>
    <property type="evidence" value="ECO:0007669"/>
    <property type="project" value="UniProtKB-KW"/>
</dbReference>
<evidence type="ECO:0000256" key="2">
    <source>
        <dbReference type="ARBA" id="ARBA00022898"/>
    </source>
</evidence>
<evidence type="ECO:0000259" key="6">
    <source>
        <dbReference type="PROSITE" id="PS50949"/>
    </source>
</evidence>
<dbReference type="PRINTS" id="PR00035">
    <property type="entry name" value="HTHGNTR"/>
</dbReference>
<dbReference type="Gene3D" id="1.10.10.10">
    <property type="entry name" value="Winged helix-like DNA-binding domain superfamily/Winged helix DNA-binding domain"/>
    <property type="match status" value="1"/>
</dbReference>
<accession>A0A8S8XDP3</accession>
<keyword evidence="3" id="KW-0805">Transcription regulation</keyword>
<protein>
    <submittedName>
        <fullName evidence="7">Transcriptional regulator</fullName>
    </submittedName>
</protein>
<gene>
    <name evidence="7" type="ORF">TMPK1_23390</name>
</gene>
<dbReference type="InterPro" id="IPR036388">
    <property type="entry name" value="WH-like_DNA-bd_sf"/>
</dbReference>
<dbReference type="Gene3D" id="3.40.640.10">
    <property type="entry name" value="Type I PLP-dependent aspartate aminotransferase-like (Major domain)"/>
    <property type="match status" value="1"/>
</dbReference>
<dbReference type="AlphaFoldDB" id="A0A8S8XDP3"/>
<evidence type="ECO:0000313" key="8">
    <source>
        <dbReference type="Proteomes" id="UP000681075"/>
    </source>
</evidence>
<dbReference type="CDD" id="cd07377">
    <property type="entry name" value="WHTH_GntR"/>
    <property type="match status" value="1"/>
</dbReference>
<comment type="caution">
    <text evidence="7">The sequence shown here is derived from an EMBL/GenBank/DDBJ whole genome shotgun (WGS) entry which is preliminary data.</text>
</comment>
<dbReference type="CDD" id="cd00609">
    <property type="entry name" value="AAT_like"/>
    <property type="match status" value="1"/>
</dbReference>
<dbReference type="Pfam" id="PF00392">
    <property type="entry name" value="GntR"/>
    <property type="match status" value="1"/>
</dbReference>
<dbReference type="InterPro" id="IPR015424">
    <property type="entry name" value="PyrdxlP-dep_Trfase"/>
</dbReference>
<dbReference type="GO" id="GO:0030170">
    <property type="term" value="F:pyridoxal phosphate binding"/>
    <property type="evidence" value="ECO:0007669"/>
    <property type="project" value="InterPro"/>
</dbReference>
<evidence type="ECO:0000256" key="5">
    <source>
        <dbReference type="ARBA" id="ARBA00023163"/>
    </source>
</evidence>
<keyword evidence="5" id="KW-0804">Transcription</keyword>
<keyword evidence="8" id="KW-1185">Reference proteome</keyword>
<evidence type="ECO:0000256" key="3">
    <source>
        <dbReference type="ARBA" id="ARBA00023015"/>
    </source>
</evidence>
<evidence type="ECO:0000313" key="7">
    <source>
        <dbReference type="EMBL" id="GIL40102.1"/>
    </source>
</evidence>
<evidence type="ECO:0000256" key="4">
    <source>
        <dbReference type="ARBA" id="ARBA00023125"/>
    </source>
</evidence>
<name>A0A8S8XDP3_9PROT</name>
<dbReference type="PROSITE" id="PS50949">
    <property type="entry name" value="HTH_GNTR"/>
    <property type="match status" value="1"/>
</dbReference>
<dbReference type="PANTHER" id="PTHR46577:SF1">
    <property type="entry name" value="HTH-TYPE TRANSCRIPTIONAL REGULATORY PROTEIN GABR"/>
    <property type="match status" value="1"/>
</dbReference>
<feature type="domain" description="HTH gntR-type" evidence="6">
    <location>
        <begin position="23"/>
        <end position="91"/>
    </location>
</feature>
<sequence length="504" mass="52766">MSARAGGILLQALAEDDPQGDALPRYVRLQSRLRRAILDGALKPGARLPSSRALARDLDLARNTVEAALAALEADGFVERRRGSGSFVADPLPDHALPPSLAPEQDATAPRCSIRGRTIAAIPGQTYAGGGGAFSPSLPAMDLFPRALWAKLLARAARGAGADLWGYAASPGLKMLREAIAAHVAATRGARVDPGRVIVTTSSQQALALAASVLLDPGDDVWMEEPGWRIPRALLQAVGANVIPVPVDGEGLDVAAGIAASPTARMAYVTPAHQFPTGVELSPTRRRALLHWAESADAVIVEDDYDGDFRYVGRPLASLQASGGARTIYVGTFNKMLFPSLRLAFAIVPDALVDAMVAAKHLFDGHTTAINQGALAHFILDGHLRAHLAAMRAAYDERRLALLESVAAYDDLLALGPSNAGTQVAAWCRTPVDDIAARHTASQGGVDLQPLSTSFAGPPQTGFLLGFASASPSRIRAAAAVLPRAIEAAGRNQNARVVLGQRGV</sequence>
<dbReference type="InterPro" id="IPR051446">
    <property type="entry name" value="HTH_trans_reg/aminotransferase"/>
</dbReference>
<reference evidence="7" key="1">
    <citation type="submission" date="2021-02" db="EMBL/GenBank/DDBJ databases">
        <title>Genome sequence of Rhodospirillales sp. strain TMPK1 isolated from soil.</title>
        <authorList>
            <person name="Nakai R."/>
            <person name="Kusada H."/>
            <person name="Tamaki H."/>
        </authorList>
    </citation>
    <scope>NUCLEOTIDE SEQUENCE</scope>
    <source>
        <strain evidence="7">TMPK1</strain>
    </source>
</reference>
<dbReference type="InterPro" id="IPR015421">
    <property type="entry name" value="PyrdxlP-dep_Trfase_major"/>
</dbReference>
<evidence type="ECO:0000256" key="1">
    <source>
        <dbReference type="ARBA" id="ARBA00005384"/>
    </source>
</evidence>
<proteinExistence type="inferred from homology"/>
<dbReference type="InterPro" id="IPR000524">
    <property type="entry name" value="Tscrpt_reg_HTH_GntR"/>
</dbReference>
<dbReference type="EMBL" id="BOPV01000001">
    <property type="protein sequence ID" value="GIL40102.1"/>
    <property type="molecule type" value="Genomic_DNA"/>
</dbReference>
<keyword evidence="2" id="KW-0663">Pyridoxal phosphate</keyword>
<organism evidence="7 8">
    <name type="scientific">Roseiterribacter gracilis</name>
    <dbReference type="NCBI Taxonomy" id="2812848"/>
    <lineage>
        <taxon>Bacteria</taxon>
        <taxon>Pseudomonadati</taxon>
        <taxon>Pseudomonadota</taxon>
        <taxon>Alphaproteobacteria</taxon>
        <taxon>Rhodospirillales</taxon>
        <taxon>Roseiterribacteraceae</taxon>
        <taxon>Roseiterribacter</taxon>
    </lineage>
</organism>
<comment type="similarity">
    <text evidence="1">In the C-terminal section; belongs to the class-I pyridoxal-phosphate-dependent aminotransferase family.</text>
</comment>
<dbReference type="RefSeq" id="WP_420243211.1">
    <property type="nucleotide sequence ID" value="NZ_BOPV01000001.1"/>
</dbReference>
<dbReference type="GO" id="GO:0003700">
    <property type="term" value="F:DNA-binding transcription factor activity"/>
    <property type="evidence" value="ECO:0007669"/>
    <property type="project" value="InterPro"/>
</dbReference>
<keyword evidence="4" id="KW-0238">DNA-binding</keyword>
<dbReference type="Proteomes" id="UP000681075">
    <property type="component" value="Unassembled WGS sequence"/>
</dbReference>
<dbReference type="SMART" id="SM00345">
    <property type="entry name" value="HTH_GNTR"/>
    <property type="match status" value="1"/>
</dbReference>
<dbReference type="Pfam" id="PF00155">
    <property type="entry name" value="Aminotran_1_2"/>
    <property type="match status" value="1"/>
</dbReference>
<dbReference type="SUPFAM" id="SSF46785">
    <property type="entry name" value="Winged helix' DNA-binding domain"/>
    <property type="match status" value="1"/>
</dbReference>